<dbReference type="Pfam" id="PF00100">
    <property type="entry name" value="Zona_pellucida"/>
    <property type="match status" value="2"/>
</dbReference>
<dbReference type="InterPro" id="IPR001507">
    <property type="entry name" value="ZP_dom"/>
</dbReference>
<feature type="domain" description="ZP" evidence="3">
    <location>
        <begin position="115"/>
        <end position="368"/>
    </location>
</feature>
<feature type="domain" description="ZP" evidence="3">
    <location>
        <begin position="496"/>
        <end position="746"/>
    </location>
</feature>
<dbReference type="GO" id="GO:0007339">
    <property type="term" value="P:binding of sperm to zona pellucida"/>
    <property type="evidence" value="ECO:0007669"/>
    <property type="project" value="TreeGrafter"/>
</dbReference>
<dbReference type="PANTHER" id="PTHR11576">
    <property type="entry name" value="ZONA PELLUCIDA SPERM-BINDING PROTEIN 3"/>
    <property type="match status" value="1"/>
</dbReference>
<sequence>MLLKAVFLLVGLRYMVSPSPFVSNTVSDDVWPELENSVPRFKTIEPGSPSLSTPCPPLKLPESQPIDFSAVQKSMFEPARKRRPVPSEIRAILLPTPSSVTTTTPPSEPKVTELLCHVDRIYVRVRKRFFSSPNAAQYLKVGTCTVNKDTPEYYYFLYPINDCNVQREENENHVLYSNTLSYEPVNDGPFIRETPFSVQLECYYNKHFRSYSVGFLPKIQSGTVFLSLLGGVTLTPVNEFWEPLTDWQSYTFGQPMYFEARIPYSRDNKRLYIKKCHFTASSNPDSTPNFVVIDNSGCMVDGKHSPHSKFYPTEDVAALRFALGALMFQDMIKLPTEKREMFLHCEMILGPEIPSSSAKACSYNKDTNRWTELYGDDPVCACCDDSCPVLAQSGLSHIVSPSPFVSNTASDDTWVELEDTVPRFKTHLSPSSATPCPPLMLPESQPIDFSAVQKSMFEPARIRRPVPDEMKTILLPKPSPVTTTPLPSEPKVIELLCHVDRIYVRVLRSLLTDPNAEQYLKVGTCSVNKNTAEYYYFLYPIDSCDVQRDENEDRVLYSNTLTYEPVTSGPVVREMGFSVPLECHYNKHFRSYSAGVQPKIQSGTVTMNLRSVVVLRPVDENWNPVDVLQNTTVGQPLYFEAKAPGLVGKRLFLNMCHVTASQNSDALPKYTVIDNSGCMVDGKNTYQSKFYPSEDRTTVRFSIGALLFKDSPSTESTEMFIHCEMTLEDDFPTASAKSCSYNTDSGGVYLYVVSMKISSRPWNIKNTPDLPAMKSAALLKADAEPRGGFEMVWDVFGKLT</sequence>
<dbReference type="Gene3D" id="2.60.40.4100">
    <property type="entry name" value="Zona pellucida, ZP-C domain"/>
    <property type="match status" value="2"/>
</dbReference>
<dbReference type="GO" id="GO:2000344">
    <property type="term" value="P:positive regulation of acrosome reaction"/>
    <property type="evidence" value="ECO:0007669"/>
    <property type="project" value="TreeGrafter"/>
</dbReference>
<organism evidence="4 5">
    <name type="scientific">Bagarius yarrelli</name>
    <name type="common">Goonch</name>
    <name type="synonym">Bagrus yarrelli</name>
    <dbReference type="NCBI Taxonomy" id="175774"/>
    <lineage>
        <taxon>Eukaryota</taxon>
        <taxon>Metazoa</taxon>
        <taxon>Chordata</taxon>
        <taxon>Craniata</taxon>
        <taxon>Vertebrata</taxon>
        <taxon>Euteleostomi</taxon>
        <taxon>Actinopterygii</taxon>
        <taxon>Neopterygii</taxon>
        <taxon>Teleostei</taxon>
        <taxon>Ostariophysi</taxon>
        <taxon>Siluriformes</taxon>
        <taxon>Sisoridae</taxon>
        <taxon>Sisorinae</taxon>
        <taxon>Bagarius</taxon>
    </lineage>
</organism>
<dbReference type="SMART" id="SM00241">
    <property type="entry name" value="ZP"/>
    <property type="match status" value="2"/>
</dbReference>
<gene>
    <name evidence="4" type="ORF">Baya_1258</name>
</gene>
<feature type="chain" id="PRO_5022160346" evidence="2">
    <location>
        <begin position="19"/>
        <end position="800"/>
    </location>
</feature>
<dbReference type="FunFam" id="2.60.40.4100:FF:000002">
    <property type="entry name" value="Zona pellucida sperm-binding protein 3"/>
    <property type="match status" value="2"/>
</dbReference>
<dbReference type="OrthoDB" id="8961289at2759"/>
<dbReference type="PROSITE" id="PS51034">
    <property type="entry name" value="ZP_2"/>
    <property type="match status" value="2"/>
</dbReference>
<keyword evidence="1" id="KW-1015">Disulfide bond</keyword>
<evidence type="ECO:0000259" key="3">
    <source>
        <dbReference type="PROSITE" id="PS51034"/>
    </source>
</evidence>
<reference evidence="4 5" key="1">
    <citation type="journal article" date="2019" name="Genome Biol. Evol.">
        <title>Whole-Genome Sequencing of the Giant Devil Catfish, Bagarius yarrelli.</title>
        <authorList>
            <person name="Jiang W."/>
            <person name="Lv Y."/>
            <person name="Cheng L."/>
            <person name="Yang K."/>
            <person name="Chao B."/>
            <person name="Wang X."/>
            <person name="Li Y."/>
            <person name="Pan X."/>
            <person name="You X."/>
            <person name="Zhang Y."/>
            <person name="Yang J."/>
            <person name="Li J."/>
            <person name="Zhang X."/>
            <person name="Liu S."/>
            <person name="Sun C."/>
            <person name="Yang J."/>
            <person name="Shi Q."/>
        </authorList>
    </citation>
    <scope>NUCLEOTIDE SEQUENCE [LARGE SCALE GENOMIC DNA]</scope>
    <source>
        <strain evidence="4">JWS20170419001</strain>
        <tissue evidence="4">Muscle</tissue>
    </source>
</reference>
<dbReference type="Pfam" id="PF23344">
    <property type="entry name" value="ZP-N"/>
    <property type="match status" value="2"/>
</dbReference>
<dbReference type="GO" id="GO:0035803">
    <property type="term" value="P:egg coat formation"/>
    <property type="evidence" value="ECO:0007669"/>
    <property type="project" value="TreeGrafter"/>
</dbReference>
<dbReference type="InterPro" id="IPR055355">
    <property type="entry name" value="ZP-C"/>
</dbReference>
<dbReference type="GO" id="GO:0032190">
    <property type="term" value="F:acrosin binding"/>
    <property type="evidence" value="ECO:0007669"/>
    <property type="project" value="TreeGrafter"/>
</dbReference>
<protein>
    <submittedName>
        <fullName evidence="4">Zona pellucida sperm-binding protein 3</fullName>
    </submittedName>
</protein>
<accession>A0A556TKL3</accession>
<evidence type="ECO:0000313" key="4">
    <source>
        <dbReference type="EMBL" id="TSK17878.1"/>
    </source>
</evidence>
<dbReference type="InterPro" id="IPR055356">
    <property type="entry name" value="ZP-N"/>
</dbReference>
<keyword evidence="2" id="KW-0732">Signal</keyword>
<proteinExistence type="predicted"/>
<keyword evidence="5" id="KW-1185">Reference proteome</keyword>
<evidence type="ECO:0000256" key="1">
    <source>
        <dbReference type="ARBA" id="ARBA00023157"/>
    </source>
</evidence>
<name>A0A556TKL3_BAGYA</name>
<dbReference type="Gene3D" id="2.60.40.3210">
    <property type="entry name" value="Zona pellucida, ZP-N domain"/>
    <property type="match status" value="2"/>
</dbReference>
<dbReference type="EMBL" id="VCAZ01000004">
    <property type="protein sequence ID" value="TSK17878.1"/>
    <property type="molecule type" value="Genomic_DNA"/>
</dbReference>
<feature type="signal peptide" evidence="2">
    <location>
        <begin position="1"/>
        <end position="18"/>
    </location>
</feature>
<dbReference type="AlphaFoldDB" id="A0A556TKL3"/>
<dbReference type="GO" id="GO:0031012">
    <property type="term" value="C:extracellular matrix"/>
    <property type="evidence" value="ECO:0007669"/>
    <property type="project" value="TreeGrafter"/>
</dbReference>
<evidence type="ECO:0000256" key="2">
    <source>
        <dbReference type="SAM" id="SignalP"/>
    </source>
</evidence>
<dbReference type="PANTHER" id="PTHR11576:SF26">
    <property type="entry name" value="ZONA PELLUCIDA GLYCOPROTEIN 3D TANDEM DUPLICATE 2"/>
    <property type="match status" value="1"/>
</dbReference>
<dbReference type="InterPro" id="IPR042235">
    <property type="entry name" value="ZP-C_dom"/>
</dbReference>
<comment type="caution">
    <text evidence="4">The sequence shown here is derived from an EMBL/GenBank/DDBJ whole genome shotgun (WGS) entry which is preliminary data.</text>
</comment>
<evidence type="ECO:0000313" key="5">
    <source>
        <dbReference type="Proteomes" id="UP000319801"/>
    </source>
</evidence>
<dbReference type="Proteomes" id="UP000319801">
    <property type="component" value="Unassembled WGS sequence"/>
</dbReference>